<evidence type="ECO:0000256" key="1">
    <source>
        <dbReference type="SAM" id="MobiDB-lite"/>
    </source>
</evidence>
<feature type="region of interest" description="Disordered" evidence="1">
    <location>
        <begin position="1"/>
        <end position="45"/>
    </location>
</feature>
<proteinExistence type="predicted"/>
<keyword evidence="3" id="KW-1185">Reference proteome</keyword>
<dbReference type="EMBL" id="VBZC01000041">
    <property type="protein sequence ID" value="TLS42391.1"/>
    <property type="molecule type" value="Genomic_DNA"/>
</dbReference>
<dbReference type="RefSeq" id="WP_138048473.1">
    <property type="nucleotide sequence ID" value="NZ_VBZC01000041.1"/>
</dbReference>
<name>A0A5R9FGT4_9ACTN</name>
<accession>A0A5R9FGT4</accession>
<dbReference type="AlphaFoldDB" id="A0A5R9FGT4"/>
<evidence type="ECO:0000313" key="3">
    <source>
        <dbReference type="Proteomes" id="UP000305906"/>
    </source>
</evidence>
<evidence type="ECO:0000313" key="2">
    <source>
        <dbReference type="EMBL" id="TLS42391.1"/>
    </source>
</evidence>
<protein>
    <submittedName>
        <fullName evidence="2">Uncharacterized protein</fullName>
    </submittedName>
</protein>
<comment type="caution">
    <text evidence="2">The sequence shown here is derived from an EMBL/GenBank/DDBJ whole genome shotgun (WGS) entry which is preliminary data.</text>
</comment>
<dbReference type="Proteomes" id="UP000305906">
    <property type="component" value="Unassembled WGS sequence"/>
</dbReference>
<reference evidence="2 3" key="1">
    <citation type="submission" date="2019-05" db="EMBL/GenBank/DDBJ databases">
        <title>Streptomyces sp. NEAU-C151, a novel actinomycete isolated from soil.</title>
        <authorList>
            <person name="Han L."/>
            <person name="Jiang H."/>
        </authorList>
    </citation>
    <scope>NUCLEOTIDE SEQUENCE [LARGE SCALE GENOMIC DNA]</scope>
    <source>
        <strain evidence="2 3">NEAU-C151</strain>
    </source>
</reference>
<gene>
    <name evidence="2" type="ORF">FE633_30880</name>
</gene>
<organism evidence="2 3">
    <name type="scientific">Streptomyces montanus</name>
    <dbReference type="NCBI Taxonomy" id="2580423"/>
    <lineage>
        <taxon>Bacteria</taxon>
        <taxon>Bacillati</taxon>
        <taxon>Actinomycetota</taxon>
        <taxon>Actinomycetes</taxon>
        <taxon>Kitasatosporales</taxon>
        <taxon>Streptomycetaceae</taxon>
        <taxon>Streptomyces</taxon>
    </lineage>
</organism>
<sequence length="169" mass="19124">MWDDDHLRKEAERQRISSGEHYRDAAKADKLGRATEARRSREMAEHATRKAELYERLIGRWQFGGGKLELISIDLDEAHKLLDRFDSNPAREVLTHAEHSPLAEGRLEIIQGKACSWAFGNAVRNGAIEEIIRMVDLIESEGAEVNVAALARMTGISRQTLHARLRASR</sequence>